<dbReference type="InterPro" id="IPR005841">
    <property type="entry name" value="Alpha-D-phosphohexomutase_SF"/>
</dbReference>
<comment type="pathway">
    <text evidence="3">Glycolipid metabolism; diglucosyl-diacylglycerol biosynthesis.</text>
</comment>
<organism evidence="20 21">
    <name type="scientific">Paenibacillus darwinianus</name>
    <dbReference type="NCBI Taxonomy" id="1380763"/>
    <lineage>
        <taxon>Bacteria</taxon>
        <taxon>Bacillati</taxon>
        <taxon>Bacillota</taxon>
        <taxon>Bacilli</taxon>
        <taxon>Bacillales</taxon>
        <taxon>Paenibacillaceae</taxon>
        <taxon>Paenibacillus</taxon>
    </lineage>
</organism>
<dbReference type="PANTHER" id="PTHR45745">
    <property type="entry name" value="PHOSPHOMANNOMUTASE 45A"/>
    <property type="match status" value="1"/>
</dbReference>
<keyword evidence="8" id="KW-0597">Phosphoprotein</keyword>
<evidence type="ECO:0000256" key="5">
    <source>
        <dbReference type="ARBA" id="ARBA00010231"/>
    </source>
</evidence>
<comment type="cofactor">
    <cofactor evidence="2">
        <name>Mg(2+)</name>
        <dbReference type="ChEBI" id="CHEBI:18420"/>
    </cofactor>
</comment>
<dbReference type="PANTHER" id="PTHR45745:SF1">
    <property type="entry name" value="PHOSPHOGLUCOMUTASE 2B-RELATED"/>
    <property type="match status" value="1"/>
</dbReference>
<dbReference type="Proteomes" id="UP000053750">
    <property type="component" value="Unassembled WGS sequence"/>
</dbReference>
<evidence type="ECO:0000259" key="17">
    <source>
        <dbReference type="Pfam" id="PF02878"/>
    </source>
</evidence>
<dbReference type="Pfam" id="PF02879">
    <property type="entry name" value="PGM_PMM_II"/>
    <property type="match status" value="1"/>
</dbReference>
<feature type="domain" description="Alpha-D-phosphohexomutase alpha/beta/alpha" evidence="18">
    <location>
        <begin position="236"/>
        <end position="320"/>
    </location>
</feature>
<evidence type="ECO:0000256" key="3">
    <source>
        <dbReference type="ARBA" id="ARBA00005164"/>
    </source>
</evidence>
<dbReference type="InterPro" id="IPR005846">
    <property type="entry name" value="A-D-PHexomutase_a/b/a-III"/>
</dbReference>
<evidence type="ECO:0000256" key="7">
    <source>
        <dbReference type="ARBA" id="ARBA00022526"/>
    </source>
</evidence>
<dbReference type="PROSITE" id="PS00710">
    <property type="entry name" value="PGM_PMM"/>
    <property type="match status" value="1"/>
</dbReference>
<dbReference type="OrthoDB" id="9806956at2"/>
<gene>
    <name evidence="20" type="ORF">BG53_01965</name>
</gene>
<evidence type="ECO:0000259" key="18">
    <source>
        <dbReference type="Pfam" id="PF02879"/>
    </source>
</evidence>
<keyword evidence="7" id="KW-0313">Glucose metabolism</keyword>
<protein>
    <recommendedName>
        <fullName evidence="12">Phosphoglucomutase</fullName>
        <ecNumber evidence="6">5.4.2.2</ecNumber>
    </recommendedName>
    <alternativeName>
        <fullName evidence="14">Alpha-phosphoglucomutase</fullName>
    </alternativeName>
    <alternativeName>
        <fullName evidence="13">Glucose phosphomutase</fullName>
    </alternativeName>
</protein>
<dbReference type="GO" id="GO:0008973">
    <property type="term" value="F:phosphopentomutase activity"/>
    <property type="evidence" value="ECO:0007669"/>
    <property type="project" value="TreeGrafter"/>
</dbReference>
<dbReference type="SUPFAM" id="SSF53738">
    <property type="entry name" value="Phosphoglucomutase, first 3 domains"/>
    <property type="match status" value="3"/>
</dbReference>
<proteinExistence type="inferred from homology"/>
<evidence type="ECO:0000313" key="20">
    <source>
        <dbReference type="EMBL" id="EXX88418.1"/>
    </source>
</evidence>
<evidence type="ECO:0000256" key="2">
    <source>
        <dbReference type="ARBA" id="ARBA00001946"/>
    </source>
</evidence>
<dbReference type="InterPro" id="IPR016066">
    <property type="entry name" value="A-D-PHexomutase_CS"/>
</dbReference>
<name>A0A9W5W7P0_9BACL</name>
<dbReference type="EMBL" id="JFHU01000126">
    <property type="protein sequence ID" value="EXX88418.1"/>
    <property type="molecule type" value="Genomic_DNA"/>
</dbReference>
<dbReference type="EC" id="5.4.2.2" evidence="6"/>
<evidence type="ECO:0000256" key="8">
    <source>
        <dbReference type="ARBA" id="ARBA00022553"/>
    </source>
</evidence>
<dbReference type="InterPro" id="IPR016055">
    <property type="entry name" value="A-D-PHexomutase_a/b/a-I/II/III"/>
</dbReference>
<dbReference type="PRINTS" id="PR00509">
    <property type="entry name" value="PGMPMM"/>
</dbReference>
<evidence type="ECO:0000256" key="12">
    <source>
        <dbReference type="ARBA" id="ARBA00039995"/>
    </source>
</evidence>
<dbReference type="RefSeq" id="WP_051587663.1">
    <property type="nucleotide sequence ID" value="NZ_KK082152.1"/>
</dbReference>
<dbReference type="AlphaFoldDB" id="A0A9W5W7P0"/>
<dbReference type="Pfam" id="PF02878">
    <property type="entry name" value="PGM_PMM_I"/>
    <property type="match status" value="1"/>
</dbReference>
<evidence type="ECO:0000256" key="10">
    <source>
        <dbReference type="ARBA" id="ARBA00022842"/>
    </source>
</evidence>
<accession>A0A9W5W7P0</accession>
<dbReference type="InterPro" id="IPR005845">
    <property type="entry name" value="A-D-PHexomutase_a/b/a-II"/>
</dbReference>
<dbReference type="Gene3D" id="3.40.120.10">
    <property type="entry name" value="Alpha-D-Glucose-1,6-Bisphosphate, subunit A, domain 3"/>
    <property type="match status" value="3"/>
</dbReference>
<reference evidence="20 21" key="1">
    <citation type="submission" date="2014-02" db="EMBL/GenBank/DDBJ databases">
        <title>Genome sequence of Paenibacillus darwinianus reveals adaptive mechanisms for survival in Antarctic soils.</title>
        <authorList>
            <person name="Dsouza M."/>
            <person name="Taylor M.W."/>
            <person name="Turner S.J."/>
            <person name="Aislabie J."/>
        </authorList>
    </citation>
    <scope>NUCLEOTIDE SEQUENCE [LARGE SCALE GENOMIC DNA]</scope>
    <source>
        <strain evidence="20 21">CE1</strain>
    </source>
</reference>
<evidence type="ECO:0000256" key="1">
    <source>
        <dbReference type="ARBA" id="ARBA00000443"/>
    </source>
</evidence>
<evidence type="ECO:0000313" key="21">
    <source>
        <dbReference type="Proteomes" id="UP000053750"/>
    </source>
</evidence>
<evidence type="ECO:0000259" key="16">
    <source>
        <dbReference type="Pfam" id="PF00408"/>
    </source>
</evidence>
<feature type="domain" description="Alpha-D-phosphohexomutase alpha/beta/alpha" evidence="19">
    <location>
        <begin position="333"/>
        <end position="456"/>
    </location>
</feature>
<evidence type="ECO:0000259" key="19">
    <source>
        <dbReference type="Pfam" id="PF02880"/>
    </source>
</evidence>
<dbReference type="SUPFAM" id="SSF55957">
    <property type="entry name" value="Phosphoglucomutase, C-terminal domain"/>
    <property type="match status" value="1"/>
</dbReference>
<evidence type="ECO:0000256" key="15">
    <source>
        <dbReference type="RuleBase" id="RU004326"/>
    </source>
</evidence>
<comment type="catalytic activity">
    <reaction evidence="1">
        <text>alpha-D-glucose 1-phosphate = alpha-D-glucose 6-phosphate</text>
        <dbReference type="Rhea" id="RHEA:23536"/>
        <dbReference type="ChEBI" id="CHEBI:58225"/>
        <dbReference type="ChEBI" id="CHEBI:58601"/>
        <dbReference type="EC" id="5.4.2.2"/>
    </reaction>
</comment>
<keyword evidence="9 15" id="KW-0479">Metal-binding</keyword>
<dbReference type="Pfam" id="PF00408">
    <property type="entry name" value="PGM_PMM_IV"/>
    <property type="match status" value="1"/>
</dbReference>
<keyword evidence="10 15" id="KW-0460">Magnesium</keyword>
<dbReference type="Gene3D" id="3.30.310.50">
    <property type="entry name" value="Alpha-D-phosphohexomutase, C-terminal domain"/>
    <property type="match status" value="1"/>
</dbReference>
<evidence type="ECO:0000256" key="14">
    <source>
        <dbReference type="ARBA" id="ARBA00041467"/>
    </source>
</evidence>
<comment type="similarity">
    <text evidence="5 15">Belongs to the phosphohexose mutase family.</text>
</comment>
<dbReference type="InterPro" id="IPR005843">
    <property type="entry name" value="A-D-PHexomutase_C"/>
</dbReference>
<evidence type="ECO:0000256" key="4">
    <source>
        <dbReference type="ARBA" id="ARBA00005189"/>
    </source>
</evidence>
<dbReference type="Pfam" id="PF02880">
    <property type="entry name" value="PGM_PMM_III"/>
    <property type="match status" value="1"/>
</dbReference>
<dbReference type="InterPro" id="IPR036900">
    <property type="entry name" value="A-D-PHexomutase_C_sf"/>
</dbReference>
<keyword evidence="7" id="KW-0119">Carbohydrate metabolism</keyword>
<evidence type="ECO:0000256" key="13">
    <source>
        <dbReference type="ARBA" id="ARBA00041398"/>
    </source>
</evidence>
<feature type="domain" description="Alpha-D-phosphohexomutase alpha/beta/alpha" evidence="17">
    <location>
        <begin position="49"/>
        <end position="183"/>
    </location>
</feature>
<feature type="domain" description="Alpha-D-phosphohexomutase C-terminal" evidence="16">
    <location>
        <begin position="492"/>
        <end position="556"/>
    </location>
</feature>
<comment type="caution">
    <text evidence="20">The sequence shown here is derived from an EMBL/GenBank/DDBJ whole genome shotgun (WGS) entry which is preliminary data.</text>
</comment>
<dbReference type="CDD" id="cd05799">
    <property type="entry name" value="PGM2"/>
    <property type="match status" value="1"/>
</dbReference>
<dbReference type="GO" id="GO:0006166">
    <property type="term" value="P:purine ribonucleoside salvage"/>
    <property type="evidence" value="ECO:0007669"/>
    <property type="project" value="TreeGrafter"/>
</dbReference>
<keyword evidence="21" id="KW-1185">Reference proteome</keyword>
<dbReference type="GO" id="GO:0000287">
    <property type="term" value="F:magnesium ion binding"/>
    <property type="evidence" value="ECO:0007669"/>
    <property type="project" value="InterPro"/>
</dbReference>
<comment type="pathway">
    <text evidence="4">Lipid metabolism.</text>
</comment>
<sequence>MSSMHKTTAMQNYREWLDNPLIDERTKRELRGIAEDEQEIADRFYRELAFGTGGLRGVMGAGTNRMNAYTVGKSTQGFANWLIGRNAKPSVVIAHDSRNHSPEFSLVAAEVLAGNGIVTYLWNGLRPTPQLSYTVRQLQADGGIVVTASHNPPEYNGYKVYGPDGGQLVPDLAEEVIGEIQRLQSFGEINRMPRAEAEAAGLIRWLGEEDDRRYAETVASHSFNMEATAGGQDVHGNFTVVYTPLHGAGNLPVRQVLKLAGFRHVIVVPEQELPDGTFGTVASPNPEEREAFALALEWARANDADIVIGTDPDCDRMGAVVRNLEGEYGVLSGNQSGALMVHYLLGRMKEQGKLPDKGVVVKTIVTSEMGADIARHYGVEVVNTLTGFKYIGEKMNEYERSGERTFLFGYEESYGYLAGTYARDKDAVIAALLICEAAAYYKSRGQTLCDVLSELYGQFGTYLERLESRTLKGIDGVQQIAAIMEDWRGQPPAEVAGIAVERALDYSSGIEGLPAENVLKFMLADGSWFCLRPSGTEPKIKVYFAVKGESEAAASVSMEKLVSAVMARLDAPARASFGSVVQANLDLH</sequence>
<dbReference type="InterPro" id="IPR005844">
    <property type="entry name" value="A-D-PHexomutase_a/b/a-I"/>
</dbReference>
<dbReference type="GO" id="GO:0004614">
    <property type="term" value="F:phosphoglucomutase activity"/>
    <property type="evidence" value="ECO:0007669"/>
    <property type="project" value="UniProtKB-EC"/>
</dbReference>
<evidence type="ECO:0000256" key="9">
    <source>
        <dbReference type="ARBA" id="ARBA00022723"/>
    </source>
</evidence>
<evidence type="ECO:0000256" key="6">
    <source>
        <dbReference type="ARBA" id="ARBA00012728"/>
    </source>
</evidence>
<evidence type="ECO:0000256" key="11">
    <source>
        <dbReference type="ARBA" id="ARBA00023235"/>
    </source>
</evidence>
<dbReference type="GO" id="GO:0006006">
    <property type="term" value="P:glucose metabolic process"/>
    <property type="evidence" value="ECO:0007669"/>
    <property type="project" value="UniProtKB-KW"/>
</dbReference>
<keyword evidence="11" id="KW-0413">Isomerase</keyword>